<evidence type="ECO:0000259" key="1">
    <source>
        <dbReference type="Pfam" id="PF14111"/>
    </source>
</evidence>
<reference evidence="2 3" key="1">
    <citation type="journal article" date="2018" name="Nat. Genet.">
        <title>The Rosa genome provides new insights in the design of modern roses.</title>
        <authorList>
            <person name="Bendahmane M."/>
        </authorList>
    </citation>
    <scope>NUCLEOTIDE SEQUENCE [LARGE SCALE GENOMIC DNA]</scope>
    <source>
        <strain evidence="3">cv. Old Blush</strain>
    </source>
</reference>
<comment type="caution">
    <text evidence="2">The sequence shown here is derived from an EMBL/GenBank/DDBJ whole genome shotgun (WGS) entry which is preliminary data.</text>
</comment>
<dbReference type="STRING" id="74649.A0A2P6S3B2"/>
<dbReference type="InterPro" id="IPR025558">
    <property type="entry name" value="DUF4283"/>
</dbReference>
<feature type="domain" description="DUF4283" evidence="1">
    <location>
        <begin position="46"/>
        <end position="113"/>
    </location>
</feature>
<dbReference type="AlphaFoldDB" id="A0A2P6S3B2"/>
<protein>
    <recommendedName>
        <fullName evidence="1">DUF4283 domain-containing protein</fullName>
    </recommendedName>
</protein>
<dbReference type="Proteomes" id="UP000238479">
    <property type="component" value="Chromosome 2"/>
</dbReference>
<dbReference type="Gramene" id="PRQ53151">
    <property type="protein sequence ID" value="PRQ53151"/>
    <property type="gene ID" value="RchiOBHm_Chr2g0163321"/>
</dbReference>
<accession>A0A2P6S3B2</accession>
<proteinExistence type="predicted"/>
<name>A0A2P6S3B2_ROSCH</name>
<evidence type="ECO:0000313" key="2">
    <source>
        <dbReference type="EMBL" id="PRQ53151.1"/>
    </source>
</evidence>
<organism evidence="2 3">
    <name type="scientific">Rosa chinensis</name>
    <name type="common">China rose</name>
    <dbReference type="NCBI Taxonomy" id="74649"/>
    <lineage>
        <taxon>Eukaryota</taxon>
        <taxon>Viridiplantae</taxon>
        <taxon>Streptophyta</taxon>
        <taxon>Embryophyta</taxon>
        <taxon>Tracheophyta</taxon>
        <taxon>Spermatophyta</taxon>
        <taxon>Magnoliopsida</taxon>
        <taxon>eudicotyledons</taxon>
        <taxon>Gunneridae</taxon>
        <taxon>Pentapetalae</taxon>
        <taxon>rosids</taxon>
        <taxon>fabids</taxon>
        <taxon>Rosales</taxon>
        <taxon>Rosaceae</taxon>
        <taxon>Rosoideae</taxon>
        <taxon>Rosoideae incertae sedis</taxon>
        <taxon>Rosa</taxon>
    </lineage>
</organism>
<evidence type="ECO:0000313" key="3">
    <source>
        <dbReference type="Proteomes" id="UP000238479"/>
    </source>
</evidence>
<dbReference type="EMBL" id="PDCK01000040">
    <property type="protein sequence ID" value="PRQ53151.1"/>
    <property type="molecule type" value="Genomic_DNA"/>
</dbReference>
<dbReference type="Pfam" id="PF14111">
    <property type="entry name" value="DUF4283"/>
    <property type="match status" value="1"/>
</dbReference>
<keyword evidence="3" id="KW-1185">Reference proteome</keyword>
<gene>
    <name evidence="2" type="ORF">RchiOBHm_Chr2g0163321</name>
</gene>
<sequence>MASSSHTHDEVPFVDEGIIEAMSVNFESSADFLDLECGINLLGILIADEEPGLGGVKATLMGIWKSIGQIRIIRVKMNTYCLTVGSEKLAKKLLEDSPWCVKGFCFSIRQWPRYHSWGSTGSTLSWQWKEVRQPARLSFGSGGPFNCRQQGVPAYED</sequence>